<dbReference type="InterPro" id="IPR011473">
    <property type="entry name" value="DUF1579"/>
</dbReference>
<comment type="caution">
    <text evidence="1">The sequence shown here is derived from an EMBL/GenBank/DDBJ whole genome shotgun (WGS) entry which is preliminary data.</text>
</comment>
<keyword evidence="2" id="KW-1185">Reference proteome</keyword>
<sequence>MAKKEFEASKAEGAHRRLAAMAGDWEGTFKLWFEPGDPVCESKQTGSIRSVLGGRFLLHEYETEMNGEPISGIALYGHHLDGGTWEAAWGESFGTGTQLMYCTGPAAGGFNVLGSYGDGQGGPDWGWRTEIEQPDADTLVIVMTNISPDGEEAKAVETRYTRKR</sequence>
<protein>
    <submittedName>
        <fullName evidence="1">DUF1579 domain-containing protein</fullName>
    </submittedName>
</protein>
<organism evidence="1 2">
    <name type="scientific">Luteimonas galliterrae</name>
    <dbReference type="NCBI Taxonomy" id="2940486"/>
    <lineage>
        <taxon>Bacteria</taxon>
        <taxon>Pseudomonadati</taxon>
        <taxon>Pseudomonadota</taxon>
        <taxon>Gammaproteobacteria</taxon>
        <taxon>Lysobacterales</taxon>
        <taxon>Lysobacteraceae</taxon>
        <taxon>Luteimonas</taxon>
    </lineage>
</organism>
<name>A0ABT0MH35_9GAMM</name>
<proteinExistence type="predicted"/>
<accession>A0ABT0MH35</accession>
<gene>
    <name evidence="1" type="ORF">M2650_04915</name>
</gene>
<evidence type="ECO:0000313" key="2">
    <source>
        <dbReference type="Proteomes" id="UP001431217"/>
    </source>
</evidence>
<dbReference type="RefSeq" id="WP_249471959.1">
    <property type="nucleotide sequence ID" value="NZ_JAMBEP010000001.1"/>
</dbReference>
<dbReference type="EMBL" id="JAMBEP010000001">
    <property type="protein sequence ID" value="MCL1633983.1"/>
    <property type="molecule type" value="Genomic_DNA"/>
</dbReference>
<dbReference type="Proteomes" id="UP001431217">
    <property type="component" value="Unassembled WGS sequence"/>
</dbReference>
<dbReference type="Pfam" id="PF07617">
    <property type="entry name" value="DUF1579"/>
    <property type="match status" value="1"/>
</dbReference>
<evidence type="ECO:0000313" key="1">
    <source>
        <dbReference type="EMBL" id="MCL1633983.1"/>
    </source>
</evidence>
<reference evidence="1 2" key="1">
    <citation type="submission" date="2022-05" db="EMBL/GenBank/DDBJ databases">
        <title>Luteimonas sp. SX5, whole genome shotgun sequencing project.</title>
        <authorList>
            <person name="Zhao G."/>
            <person name="Shen L."/>
        </authorList>
    </citation>
    <scope>NUCLEOTIDE SEQUENCE [LARGE SCALE GENOMIC DNA]</scope>
    <source>
        <strain evidence="1 2">SX5</strain>
    </source>
</reference>